<reference evidence="4 5" key="1">
    <citation type="submission" date="2021-08" db="EMBL/GenBank/DDBJ databases">
        <authorList>
            <person name="Tuo L."/>
        </authorList>
    </citation>
    <scope>NUCLEOTIDE SEQUENCE [LARGE SCALE GENOMIC DNA]</scope>
    <source>
        <strain evidence="4 5">JCM 31229</strain>
    </source>
</reference>
<dbReference type="InterPro" id="IPR036291">
    <property type="entry name" value="NAD(P)-bd_dom_sf"/>
</dbReference>
<sequence length="345" mass="35790">MKAVVRRGSRLVSEEIPAPRPGPGQVLLRTLACGVCGSDLHAFSHGQALAELGRRVGAKNILDPDRDLVFGHEICGVVAEYGPGTEAVLPVGTRVVAFPRATGPNGLETVGLSHRFPGGYAEQVCVDAAMLVPVPDGLSDAEAAMTEPFAVGAHAVARAGLGHDGVALVIGCGPVGLAVIAALAAEGVGTIVASDFSPARREMAIAMGAHRAIDPATESPFAQWPALGVPPRDAVIFECVGVPGMIQQAIAGASAGAQIMVVGVCLTDDVILPYQALSKELRIGFSAAYTMDEFRETLARIADGRIDLSRVVTDVIGRSQAEATFAELSGRDHGQVKVVIEPWRE</sequence>
<accession>A0ABS7PRF1</accession>
<name>A0ABS7PRF1_9SPHN</name>
<feature type="domain" description="Alcohol dehydrogenase-like N-terminal" evidence="3">
    <location>
        <begin position="22"/>
        <end position="136"/>
    </location>
</feature>
<dbReference type="PANTHER" id="PTHR43189">
    <property type="entry name" value="ZINC-TYPE ALCOHOL DEHYDROGENASE-LIKE PROTEIN C1198.01-RELATED"/>
    <property type="match status" value="1"/>
</dbReference>
<dbReference type="InterPro" id="IPR013149">
    <property type="entry name" value="ADH-like_C"/>
</dbReference>
<dbReference type="SUPFAM" id="SSF50129">
    <property type="entry name" value="GroES-like"/>
    <property type="match status" value="1"/>
</dbReference>
<comment type="caution">
    <text evidence="4">The sequence shown here is derived from an EMBL/GenBank/DDBJ whole genome shotgun (WGS) entry which is preliminary data.</text>
</comment>
<dbReference type="Gene3D" id="3.40.50.720">
    <property type="entry name" value="NAD(P)-binding Rossmann-like Domain"/>
    <property type="match status" value="1"/>
</dbReference>
<evidence type="ECO:0000313" key="5">
    <source>
        <dbReference type="Proteomes" id="UP000706039"/>
    </source>
</evidence>
<keyword evidence="5" id="KW-1185">Reference proteome</keyword>
<protein>
    <submittedName>
        <fullName evidence="4">Zinc-binding dehydrogenase</fullName>
    </submittedName>
</protein>
<evidence type="ECO:0000259" key="3">
    <source>
        <dbReference type="Pfam" id="PF08240"/>
    </source>
</evidence>
<feature type="domain" description="Alcohol dehydrogenase-like C-terminal" evidence="2">
    <location>
        <begin position="174"/>
        <end position="302"/>
    </location>
</feature>
<dbReference type="InterPro" id="IPR011032">
    <property type="entry name" value="GroES-like_sf"/>
</dbReference>
<dbReference type="Pfam" id="PF00107">
    <property type="entry name" value="ADH_zinc_N"/>
    <property type="match status" value="1"/>
</dbReference>
<dbReference type="Gene3D" id="3.90.180.10">
    <property type="entry name" value="Medium-chain alcohol dehydrogenases, catalytic domain"/>
    <property type="match status" value="1"/>
</dbReference>
<dbReference type="Pfam" id="PF08240">
    <property type="entry name" value="ADH_N"/>
    <property type="match status" value="1"/>
</dbReference>
<dbReference type="EMBL" id="JAINVV010000008">
    <property type="protein sequence ID" value="MBY8823915.1"/>
    <property type="molecule type" value="Genomic_DNA"/>
</dbReference>
<evidence type="ECO:0000313" key="4">
    <source>
        <dbReference type="EMBL" id="MBY8823915.1"/>
    </source>
</evidence>
<dbReference type="InterPro" id="IPR013154">
    <property type="entry name" value="ADH-like_N"/>
</dbReference>
<organism evidence="4 5">
    <name type="scientific">Sphingomonas colocasiae</name>
    <dbReference type="NCBI Taxonomy" id="1848973"/>
    <lineage>
        <taxon>Bacteria</taxon>
        <taxon>Pseudomonadati</taxon>
        <taxon>Pseudomonadota</taxon>
        <taxon>Alphaproteobacteria</taxon>
        <taxon>Sphingomonadales</taxon>
        <taxon>Sphingomonadaceae</taxon>
        <taxon>Sphingomonas</taxon>
    </lineage>
</organism>
<proteinExistence type="predicted"/>
<keyword evidence="1" id="KW-0560">Oxidoreductase</keyword>
<gene>
    <name evidence="4" type="ORF">K7G82_16540</name>
</gene>
<dbReference type="RefSeq" id="WP_222991020.1">
    <property type="nucleotide sequence ID" value="NZ_JAINVV010000008.1"/>
</dbReference>
<dbReference type="PANTHER" id="PTHR43189:SF1">
    <property type="entry name" value="ZINC-TYPE ALCOHOL DEHYDROGENASE-LIKE PROTEIN C1198.01"/>
    <property type="match status" value="1"/>
</dbReference>
<dbReference type="SUPFAM" id="SSF51735">
    <property type="entry name" value="NAD(P)-binding Rossmann-fold domains"/>
    <property type="match status" value="1"/>
</dbReference>
<evidence type="ECO:0000259" key="2">
    <source>
        <dbReference type="Pfam" id="PF00107"/>
    </source>
</evidence>
<evidence type="ECO:0000256" key="1">
    <source>
        <dbReference type="ARBA" id="ARBA00023002"/>
    </source>
</evidence>
<dbReference type="Proteomes" id="UP000706039">
    <property type="component" value="Unassembled WGS sequence"/>
</dbReference>